<reference evidence="2" key="1">
    <citation type="journal article" date="2015" name="Nature">
        <title>Complex archaea that bridge the gap between prokaryotes and eukaryotes.</title>
        <authorList>
            <person name="Spang A."/>
            <person name="Saw J.H."/>
            <person name="Jorgensen S.L."/>
            <person name="Zaremba-Niedzwiedzka K."/>
            <person name="Martijn J."/>
            <person name="Lind A.E."/>
            <person name="van Eijk R."/>
            <person name="Schleper C."/>
            <person name="Guy L."/>
            <person name="Ettema T.J."/>
        </authorList>
    </citation>
    <scope>NUCLEOTIDE SEQUENCE</scope>
</reference>
<evidence type="ECO:0000313" key="2">
    <source>
        <dbReference type="EMBL" id="KKL95904.1"/>
    </source>
</evidence>
<feature type="transmembrane region" description="Helical" evidence="1">
    <location>
        <begin position="36"/>
        <end position="59"/>
    </location>
</feature>
<comment type="caution">
    <text evidence="2">The sequence shown here is derived from an EMBL/GenBank/DDBJ whole genome shotgun (WGS) entry which is preliminary data.</text>
</comment>
<dbReference type="EMBL" id="LAZR01018565">
    <property type="protein sequence ID" value="KKL95904.1"/>
    <property type="molecule type" value="Genomic_DNA"/>
</dbReference>
<protein>
    <submittedName>
        <fullName evidence="2">Uncharacterized protein</fullName>
    </submittedName>
</protein>
<keyword evidence="1" id="KW-1133">Transmembrane helix</keyword>
<keyword evidence="1" id="KW-0472">Membrane</keyword>
<accession>A0A0F9GAL9</accession>
<gene>
    <name evidence="2" type="ORF">LCGC14_1849930</name>
</gene>
<feature type="transmembrane region" description="Helical" evidence="1">
    <location>
        <begin position="7"/>
        <end position="30"/>
    </location>
</feature>
<evidence type="ECO:0000256" key="1">
    <source>
        <dbReference type="SAM" id="Phobius"/>
    </source>
</evidence>
<name>A0A0F9GAL9_9ZZZZ</name>
<sequence>MIKHTIPLILIPLIFDIIIIVFATFLLVGFDYFITTIMGGLLLFGSLLLFVAHSLGLIVDLRRLIKNGMETKRRF</sequence>
<organism evidence="2">
    <name type="scientific">marine sediment metagenome</name>
    <dbReference type="NCBI Taxonomy" id="412755"/>
    <lineage>
        <taxon>unclassified sequences</taxon>
        <taxon>metagenomes</taxon>
        <taxon>ecological metagenomes</taxon>
    </lineage>
</organism>
<proteinExistence type="predicted"/>
<keyword evidence="1" id="KW-0812">Transmembrane</keyword>
<dbReference type="AlphaFoldDB" id="A0A0F9GAL9"/>